<gene>
    <name evidence="3" type="ORF">E4V82_12435</name>
</gene>
<evidence type="ECO:0000313" key="4">
    <source>
        <dbReference type="Proteomes" id="UP000342249"/>
    </source>
</evidence>
<comment type="caution">
    <text evidence="3">The sequence shown here is derived from an EMBL/GenBank/DDBJ whole genome shotgun (WGS) entry which is preliminary data.</text>
</comment>
<name>A0A5N7IPM0_9CLOT</name>
<protein>
    <submittedName>
        <fullName evidence="3">DUF4825 domain-containing protein</fullName>
    </submittedName>
</protein>
<accession>A0A5N7IPM0</accession>
<dbReference type="Proteomes" id="UP000342249">
    <property type="component" value="Unassembled WGS sequence"/>
</dbReference>
<feature type="domain" description="DUF4825" evidence="2">
    <location>
        <begin position="59"/>
        <end position="140"/>
    </location>
</feature>
<sequence>MRLVKTMKTRNNVIIGLAIMGIVLFGLVQFIVIPRNNQKNNQYMVQQQNPITHDINSVIKYKSKHMGNSSNIINLFHRLPLSNIKMSFELFPNKLTAEVKYNETIANINENKVNKALIYNSTVAFALIENLQVINYNFTGSAYKVSRLDVEKWYGRDLPGLLKKEEWKNKVQDKLEDNKYVNDCIKAVLMK</sequence>
<dbReference type="AlphaFoldDB" id="A0A5N7IPM0"/>
<keyword evidence="1" id="KW-0472">Membrane</keyword>
<keyword evidence="1" id="KW-0812">Transmembrane</keyword>
<evidence type="ECO:0000313" key="3">
    <source>
        <dbReference type="EMBL" id="MPQ62912.1"/>
    </source>
</evidence>
<evidence type="ECO:0000259" key="2">
    <source>
        <dbReference type="Pfam" id="PF16107"/>
    </source>
</evidence>
<feature type="transmembrane region" description="Helical" evidence="1">
    <location>
        <begin position="12"/>
        <end position="32"/>
    </location>
</feature>
<dbReference type="InterPro" id="IPR032250">
    <property type="entry name" value="DUF4825"/>
</dbReference>
<evidence type="ECO:0000256" key="1">
    <source>
        <dbReference type="SAM" id="Phobius"/>
    </source>
</evidence>
<proteinExistence type="predicted"/>
<dbReference type="Pfam" id="PF16107">
    <property type="entry name" value="DUF4825"/>
    <property type="match status" value="1"/>
</dbReference>
<dbReference type="EMBL" id="SPSF01000032">
    <property type="protein sequence ID" value="MPQ62912.1"/>
    <property type="molecule type" value="Genomic_DNA"/>
</dbReference>
<reference evidence="3 4" key="1">
    <citation type="journal article" date="2019" name="Lett. Appl. Microbiol.">
        <title>A case of 'blown pack' spoilage of vacuum-packaged pork likely associated with Clostridium estertheticum in Canada.</title>
        <authorList>
            <person name="Zhang P."/>
            <person name="Ward P."/>
            <person name="McMullen L.M."/>
            <person name="Yang X."/>
        </authorList>
    </citation>
    <scope>NUCLEOTIDE SEQUENCE [LARGE SCALE GENOMIC DNA]</scope>
    <source>
        <strain evidence="3 4">MA19</strain>
    </source>
</reference>
<organism evidence="3 4">
    <name type="scientific">Clostridium estertheticum</name>
    <dbReference type="NCBI Taxonomy" id="238834"/>
    <lineage>
        <taxon>Bacteria</taxon>
        <taxon>Bacillati</taxon>
        <taxon>Bacillota</taxon>
        <taxon>Clostridia</taxon>
        <taxon>Eubacteriales</taxon>
        <taxon>Clostridiaceae</taxon>
        <taxon>Clostridium</taxon>
    </lineage>
</organism>
<keyword evidence="1" id="KW-1133">Transmembrane helix</keyword>